<evidence type="ECO:0000256" key="4">
    <source>
        <dbReference type="ARBA" id="ARBA00024804"/>
    </source>
</evidence>
<comment type="catalytic activity">
    <reaction evidence="6">
        <text>an N-acetyl-alpha-D-glucosaminyl-diphospho-di-trans,poly-cis-dolichol + UDP-N-acetyl-alpha-D-glucosamine = an N,N'-diacetylchitobiosyl-diphospho-di-trans,poly-cis-dolichol + UDP + H(+)</text>
        <dbReference type="Rhea" id="RHEA:23380"/>
        <dbReference type="Rhea" id="RHEA-COMP:19507"/>
        <dbReference type="Rhea" id="RHEA-COMP:19510"/>
        <dbReference type="ChEBI" id="CHEBI:15378"/>
        <dbReference type="ChEBI" id="CHEBI:57269"/>
        <dbReference type="ChEBI" id="CHEBI:57705"/>
        <dbReference type="ChEBI" id="CHEBI:58223"/>
        <dbReference type="ChEBI" id="CHEBI:58427"/>
        <dbReference type="EC" id="2.4.1.141"/>
    </reaction>
</comment>
<gene>
    <name evidence="7" type="primary">ALG13</name>
    <name evidence="9" type="ORF">E4U43_001594</name>
</gene>
<comment type="similarity">
    <text evidence="7">Belongs to the glycosyltransferase 28 family.</text>
</comment>
<dbReference type="PANTHER" id="PTHR47043">
    <property type="entry name" value="UDP-N-ACETYLGLUCOSAMINE TRANSFERASE SUBUNIT ALG13"/>
    <property type="match status" value="1"/>
</dbReference>
<dbReference type="EC" id="2.4.1.141" evidence="2 7"/>
<comment type="function">
    <text evidence="4 7">Involved in protein N-glycosylation. Essential for the second step of the dolichol-linked oligosaccharide pathway.</text>
</comment>
<evidence type="ECO:0000259" key="8">
    <source>
        <dbReference type="Pfam" id="PF04101"/>
    </source>
</evidence>
<keyword evidence="10" id="KW-1185">Reference proteome</keyword>
<name>A0A9P7N8A2_9HYPO</name>
<keyword evidence="7" id="KW-0328">Glycosyltransferase</keyword>
<comment type="subcellular location">
    <subcellularLocation>
        <location evidence="7">Endoplasmic reticulum</location>
    </subcellularLocation>
</comment>
<dbReference type="InterPro" id="IPR052474">
    <property type="entry name" value="UDP-GlcNAc_transferase"/>
</dbReference>
<dbReference type="Gene3D" id="3.40.50.2000">
    <property type="entry name" value="Glycogen Phosphorylase B"/>
    <property type="match status" value="1"/>
</dbReference>
<keyword evidence="7" id="KW-0256">Endoplasmic reticulum</keyword>
<dbReference type="PANTHER" id="PTHR47043:SF1">
    <property type="entry name" value="UDP-N-ACETYLGLUCOSAMINE TRANSFERASE SUBUNIT ALG13"/>
    <property type="match status" value="1"/>
</dbReference>
<reference evidence="9" key="1">
    <citation type="journal article" date="2020" name="bioRxiv">
        <title>Whole genome comparisons of ergot fungi reveals the divergence and evolution of species within the genus Claviceps are the result of varying mechanisms driving genome evolution and host range expansion.</title>
        <authorList>
            <person name="Wyka S.A."/>
            <person name="Mondo S.J."/>
            <person name="Liu M."/>
            <person name="Dettman J."/>
            <person name="Nalam V."/>
            <person name="Broders K.D."/>
        </authorList>
    </citation>
    <scope>NUCLEOTIDE SEQUENCE</scope>
    <source>
        <strain evidence="9">CCC 602</strain>
    </source>
</reference>
<protein>
    <recommendedName>
        <fullName evidence="3 7">UDP-N-acetylglucosamine transferase subunit ALG13</fullName>
        <ecNumber evidence="2 7">2.4.1.141</ecNumber>
    </recommendedName>
    <alternativeName>
        <fullName evidence="5 7">Asparagine-linked glycosylation protein 13</fullName>
    </alternativeName>
</protein>
<dbReference type="GO" id="GO:0004577">
    <property type="term" value="F:N-acetylglucosaminyldiphosphodolichol N-acetylglucosaminyltransferase activity"/>
    <property type="evidence" value="ECO:0007669"/>
    <property type="project" value="UniProtKB-EC"/>
</dbReference>
<dbReference type="AlphaFoldDB" id="A0A9P7N8A2"/>
<comment type="caution">
    <text evidence="9">The sequence shown here is derived from an EMBL/GenBank/DDBJ whole genome shotgun (WGS) entry which is preliminary data.</text>
</comment>
<dbReference type="EMBL" id="SRPW01001524">
    <property type="protein sequence ID" value="KAG6000469.1"/>
    <property type="molecule type" value="Genomic_DNA"/>
</dbReference>
<comment type="subunit">
    <text evidence="1 7">Heterodimer with ALG14 to form a functional enzyme.</text>
</comment>
<dbReference type="OrthoDB" id="20273at2759"/>
<accession>A0A9P7N8A2</accession>
<dbReference type="InterPro" id="IPR007235">
    <property type="entry name" value="Glyco_trans_28_C"/>
</dbReference>
<evidence type="ECO:0000313" key="10">
    <source>
        <dbReference type="Proteomes" id="UP000748025"/>
    </source>
</evidence>
<evidence type="ECO:0000256" key="6">
    <source>
        <dbReference type="ARBA" id="ARBA00048184"/>
    </source>
</evidence>
<evidence type="ECO:0000256" key="3">
    <source>
        <dbReference type="ARBA" id="ARBA00017468"/>
    </source>
</evidence>
<evidence type="ECO:0000256" key="1">
    <source>
        <dbReference type="ARBA" id="ARBA00011198"/>
    </source>
</evidence>
<proteinExistence type="inferred from homology"/>
<dbReference type="SUPFAM" id="SSF53756">
    <property type="entry name" value="UDP-Glycosyltransferase/glycogen phosphorylase"/>
    <property type="match status" value="1"/>
</dbReference>
<evidence type="ECO:0000256" key="5">
    <source>
        <dbReference type="ARBA" id="ARBA00032061"/>
    </source>
</evidence>
<feature type="domain" description="Glycosyl transferase family 28 C-terminal" evidence="8">
    <location>
        <begin position="12"/>
        <end position="167"/>
    </location>
</feature>
<dbReference type="GO" id="GO:0006488">
    <property type="term" value="P:dolichol-linked oligosaccharide biosynthetic process"/>
    <property type="evidence" value="ECO:0007669"/>
    <property type="project" value="TreeGrafter"/>
</dbReference>
<dbReference type="Pfam" id="PF04101">
    <property type="entry name" value="Glyco_tran_28_C"/>
    <property type="match status" value="1"/>
</dbReference>
<dbReference type="GO" id="GO:0043541">
    <property type="term" value="C:UDP-N-acetylglucosamine transferase complex"/>
    <property type="evidence" value="ECO:0007669"/>
    <property type="project" value="TreeGrafter"/>
</dbReference>
<dbReference type="Proteomes" id="UP000748025">
    <property type="component" value="Unassembled WGS sequence"/>
</dbReference>
<organism evidence="9 10">
    <name type="scientific">Claviceps pusilla</name>
    <dbReference type="NCBI Taxonomy" id="123648"/>
    <lineage>
        <taxon>Eukaryota</taxon>
        <taxon>Fungi</taxon>
        <taxon>Dikarya</taxon>
        <taxon>Ascomycota</taxon>
        <taxon>Pezizomycotina</taxon>
        <taxon>Sordariomycetes</taxon>
        <taxon>Hypocreomycetidae</taxon>
        <taxon>Hypocreales</taxon>
        <taxon>Clavicipitaceae</taxon>
        <taxon>Claviceps</taxon>
    </lineage>
</organism>
<keyword evidence="7" id="KW-0808">Transferase</keyword>
<sequence>MPSHPSGLERYCLVTVGATVGFPALTRQVLEPSFWAFLRSQDFTALHVQCGPDVTWAAALYAQHQDELPPEFQVDVFDAKQNLLKEEMVLCQERREQRAPGLVISHAGTGTILDAWRLGLPLVVVPNTALLDDHQTELATHLAKQGYAVMSSASVHHLQEAIHKAVLLWEENRTTRWPAHNLRRKDQSAALRLWDIHPYPSGPGEVHRENVSQMSHD</sequence>
<evidence type="ECO:0000256" key="7">
    <source>
        <dbReference type="RuleBase" id="RU362128"/>
    </source>
</evidence>
<evidence type="ECO:0000313" key="9">
    <source>
        <dbReference type="EMBL" id="KAG6000469.1"/>
    </source>
</evidence>
<evidence type="ECO:0000256" key="2">
    <source>
        <dbReference type="ARBA" id="ARBA00012614"/>
    </source>
</evidence>